<dbReference type="EMBL" id="SNSC02000026">
    <property type="protein sequence ID" value="TID13409.1"/>
    <property type="molecule type" value="Genomic_DNA"/>
</dbReference>
<dbReference type="AlphaFoldDB" id="A0A4Z1NXS6"/>
<accession>A0A4Z1NXS6</accession>
<keyword evidence="2" id="KW-1133">Transmembrane helix</keyword>
<dbReference type="InterPro" id="IPR006374">
    <property type="entry name" value="VSA_Stevor"/>
</dbReference>
<feature type="transmembrane region" description="Helical" evidence="2">
    <location>
        <begin position="459"/>
        <end position="482"/>
    </location>
</feature>
<evidence type="ECO:0000313" key="4">
    <source>
        <dbReference type="Proteomes" id="UP000298493"/>
    </source>
</evidence>
<feature type="region of interest" description="Disordered" evidence="1">
    <location>
        <begin position="160"/>
        <end position="179"/>
    </location>
</feature>
<name>A0A4Z1NXS6_9PEZI</name>
<feature type="region of interest" description="Disordered" evidence="1">
    <location>
        <begin position="492"/>
        <end position="539"/>
    </location>
</feature>
<feature type="compositionally biased region" description="Polar residues" evidence="1">
    <location>
        <begin position="160"/>
        <end position="170"/>
    </location>
</feature>
<evidence type="ECO:0000313" key="3">
    <source>
        <dbReference type="EMBL" id="TID13409.1"/>
    </source>
</evidence>
<dbReference type="Pfam" id="PF17410">
    <property type="entry name" value="Stevor"/>
    <property type="match status" value="1"/>
</dbReference>
<protein>
    <submittedName>
        <fullName evidence="3">Uncharacterized protein</fullName>
    </submittedName>
</protein>
<sequence>MGFVHILQFVKSSSRSTPGRDRTPDQVPLTSDIQIYNPPRKYHTGSTSHISTDLTISTRQYFHAAFGRFGTLKRSRVEVPEPDENQVIDEEVRDAALAKIRDNLIKAMMEPPKWREEKGIEEDGNCQAGPRLKNTWQPPRLRALKEDSASSARIVQNTENCGTKTQSRQSPHLVATPSKLDWPNGTITSGICAVSMHENAGQPRINLNFNVPSPLDEADAQQCLFKMVPTISHLIFERLRLQYLNYAASSSSFIGGTIRNRHCSPELTSITPAPSIAHLEAKRATDSGNEALVGYYTESEGGAWQTNTCGESATWSTSGQYGACAGKPSQSLYTSCSGNVLVGAEGSTTQSCGATWSVCTTLYQATDTTDTAPFTYLICDVSTGLSKRYVVATTASASGAETTSRQPTQTSSAAASSTTLSSSPASTARSTSLPTDATSEATPAATTAPPTVKKFASGGIAGVILAILAVMGVVLLIALWFLKRRKNKMKQQGVDEMADTSPHPPVELPVEEDLKELPNNESVAAELHGHTGHGSRGGR</sequence>
<proteinExistence type="predicted"/>
<keyword evidence="2" id="KW-0812">Transmembrane</keyword>
<feature type="region of interest" description="Disordered" evidence="1">
    <location>
        <begin position="396"/>
        <end position="452"/>
    </location>
</feature>
<evidence type="ECO:0000256" key="2">
    <source>
        <dbReference type="SAM" id="Phobius"/>
    </source>
</evidence>
<keyword evidence="2" id="KW-0472">Membrane</keyword>
<reference evidence="3 4" key="1">
    <citation type="submission" date="2019-04" db="EMBL/GenBank/DDBJ databases">
        <title>High contiguity whole genome sequence and gene annotation resource for two Venturia nashicola isolates.</title>
        <authorList>
            <person name="Prokchorchik M."/>
            <person name="Won K."/>
            <person name="Lee Y."/>
            <person name="Choi E.D."/>
            <person name="Segonzac C."/>
            <person name="Sohn K.H."/>
        </authorList>
    </citation>
    <scope>NUCLEOTIDE SEQUENCE [LARGE SCALE GENOMIC DNA]</scope>
    <source>
        <strain evidence="3 4">PRI2</strain>
    </source>
</reference>
<keyword evidence="4" id="KW-1185">Reference proteome</keyword>
<dbReference type="Proteomes" id="UP000298493">
    <property type="component" value="Unassembled WGS sequence"/>
</dbReference>
<evidence type="ECO:0000256" key="1">
    <source>
        <dbReference type="SAM" id="MobiDB-lite"/>
    </source>
</evidence>
<feature type="compositionally biased region" description="Low complexity" evidence="1">
    <location>
        <begin position="396"/>
        <end position="451"/>
    </location>
</feature>
<dbReference type="STRING" id="86259.A0A4Z1NXS6"/>
<organism evidence="3 4">
    <name type="scientific">Venturia nashicola</name>
    <dbReference type="NCBI Taxonomy" id="86259"/>
    <lineage>
        <taxon>Eukaryota</taxon>
        <taxon>Fungi</taxon>
        <taxon>Dikarya</taxon>
        <taxon>Ascomycota</taxon>
        <taxon>Pezizomycotina</taxon>
        <taxon>Dothideomycetes</taxon>
        <taxon>Pleosporomycetidae</taxon>
        <taxon>Venturiales</taxon>
        <taxon>Venturiaceae</taxon>
        <taxon>Venturia</taxon>
    </lineage>
</organism>
<comment type="caution">
    <text evidence="3">The sequence shown here is derived from an EMBL/GenBank/DDBJ whole genome shotgun (WGS) entry which is preliminary data.</text>
</comment>
<feature type="compositionally biased region" description="Basic residues" evidence="1">
    <location>
        <begin position="530"/>
        <end position="539"/>
    </location>
</feature>
<gene>
    <name evidence="3" type="ORF">E6O75_ATG11325</name>
</gene>